<reference evidence="1 2" key="1">
    <citation type="submission" date="2018-04" db="EMBL/GenBank/DDBJ databases">
        <authorList>
            <person name="Vogel A."/>
        </authorList>
    </citation>
    <scope>NUCLEOTIDE SEQUENCE [LARGE SCALE GENOMIC DNA]</scope>
</reference>
<dbReference type="EMBL" id="OOIL02006852">
    <property type="protein sequence ID" value="VFR03032.1"/>
    <property type="molecule type" value="Genomic_DNA"/>
</dbReference>
<organism evidence="1 2">
    <name type="scientific">Cuscuta campestris</name>
    <dbReference type="NCBI Taxonomy" id="132261"/>
    <lineage>
        <taxon>Eukaryota</taxon>
        <taxon>Viridiplantae</taxon>
        <taxon>Streptophyta</taxon>
        <taxon>Embryophyta</taxon>
        <taxon>Tracheophyta</taxon>
        <taxon>Spermatophyta</taxon>
        <taxon>Magnoliopsida</taxon>
        <taxon>eudicotyledons</taxon>
        <taxon>Gunneridae</taxon>
        <taxon>Pentapetalae</taxon>
        <taxon>asterids</taxon>
        <taxon>lamiids</taxon>
        <taxon>Solanales</taxon>
        <taxon>Convolvulaceae</taxon>
        <taxon>Cuscuteae</taxon>
        <taxon>Cuscuta</taxon>
        <taxon>Cuscuta subgen. Grammica</taxon>
        <taxon>Cuscuta sect. Cleistogrammica</taxon>
    </lineage>
</organism>
<feature type="non-terminal residue" evidence="1">
    <location>
        <position position="1"/>
    </location>
</feature>
<proteinExistence type="predicted"/>
<keyword evidence="2" id="KW-1185">Reference proteome</keyword>
<evidence type="ECO:0000313" key="2">
    <source>
        <dbReference type="Proteomes" id="UP000595140"/>
    </source>
</evidence>
<dbReference type="AlphaFoldDB" id="A0A484NN94"/>
<evidence type="ECO:0000313" key="1">
    <source>
        <dbReference type="EMBL" id="VFR03032.1"/>
    </source>
</evidence>
<name>A0A484NN94_9ASTE</name>
<protein>
    <submittedName>
        <fullName evidence="1">Uncharacterized protein</fullName>
    </submittedName>
</protein>
<accession>A0A484NN94</accession>
<sequence>NPVNHRNFERKLRLKPLG</sequence>
<gene>
    <name evidence="1" type="ORF">CCAM_LOCUS44807</name>
</gene>
<dbReference type="Proteomes" id="UP000595140">
    <property type="component" value="Unassembled WGS sequence"/>
</dbReference>